<evidence type="ECO:0000256" key="5">
    <source>
        <dbReference type="ARBA" id="ARBA00023136"/>
    </source>
</evidence>
<dbReference type="GO" id="GO:0022857">
    <property type="term" value="F:transmembrane transporter activity"/>
    <property type="evidence" value="ECO:0007669"/>
    <property type="project" value="TreeGrafter"/>
</dbReference>
<feature type="transmembrane region" description="Helical" evidence="7">
    <location>
        <begin position="335"/>
        <end position="357"/>
    </location>
</feature>
<protein>
    <submittedName>
        <fullName evidence="10">ABC-type transport system, permease</fullName>
    </submittedName>
</protein>
<dbReference type="Pfam" id="PF02687">
    <property type="entry name" value="FtsX"/>
    <property type="match status" value="2"/>
</dbReference>
<evidence type="ECO:0000256" key="1">
    <source>
        <dbReference type="ARBA" id="ARBA00004651"/>
    </source>
</evidence>
<evidence type="ECO:0000259" key="8">
    <source>
        <dbReference type="Pfam" id="PF02687"/>
    </source>
</evidence>
<gene>
    <name evidence="11" type="ORF">BN1095_550046</name>
    <name evidence="9" type="ORF">BN1096_180080</name>
    <name evidence="10" type="ORF">BN1097_160083</name>
</gene>
<dbReference type="AlphaFoldDB" id="A0A069A697"/>
<dbReference type="RefSeq" id="WP_021434985.1">
    <property type="nucleotide sequence ID" value="NZ_BBYB01000040.1"/>
</dbReference>
<feature type="transmembrane region" description="Helical" evidence="7">
    <location>
        <begin position="843"/>
        <end position="866"/>
    </location>
</feature>
<evidence type="ECO:0000313" key="11">
    <source>
        <dbReference type="EMBL" id="CDT53670.1"/>
    </source>
</evidence>
<dbReference type="InterPro" id="IPR003838">
    <property type="entry name" value="ABC3_permease_C"/>
</dbReference>
<feature type="domain" description="ABC3 transporter permease C-terminal" evidence="8">
    <location>
        <begin position="290"/>
        <end position="413"/>
    </location>
</feature>
<reference evidence="10" key="1">
    <citation type="submission" date="2014-07" db="EMBL/GenBank/DDBJ databases">
        <authorList>
            <person name="Monot Marc"/>
        </authorList>
    </citation>
    <scope>NUCLEOTIDE SEQUENCE</scope>
    <source>
        <strain evidence="11">7032989</strain>
        <strain evidence="10">7032994</strain>
    </source>
</reference>
<evidence type="ECO:0000313" key="9">
    <source>
        <dbReference type="EMBL" id="CDS83533.1"/>
    </source>
</evidence>
<dbReference type="EMBL" id="LK933238">
    <property type="protein sequence ID" value="CDT53670.1"/>
    <property type="molecule type" value="Genomic_DNA"/>
</dbReference>
<proteinExistence type="inferred from homology"/>
<dbReference type="GO" id="GO:0005886">
    <property type="term" value="C:plasma membrane"/>
    <property type="evidence" value="ECO:0007669"/>
    <property type="project" value="UniProtKB-SubCell"/>
</dbReference>
<evidence type="ECO:0000256" key="7">
    <source>
        <dbReference type="SAM" id="Phobius"/>
    </source>
</evidence>
<dbReference type="PANTHER" id="PTHR30572:SF4">
    <property type="entry name" value="ABC TRANSPORTER PERMEASE YTRF"/>
    <property type="match status" value="1"/>
</dbReference>
<organism evidence="10">
    <name type="scientific">Clostridioides difficile</name>
    <name type="common">Peptoclostridium difficile</name>
    <dbReference type="NCBI Taxonomy" id="1496"/>
    <lineage>
        <taxon>Bacteria</taxon>
        <taxon>Bacillati</taxon>
        <taxon>Bacillota</taxon>
        <taxon>Clostridia</taxon>
        <taxon>Peptostreptococcales</taxon>
        <taxon>Peptostreptococcaceae</taxon>
        <taxon>Clostridioides</taxon>
    </lineage>
</organism>
<dbReference type="EMBL" id="LK932350">
    <property type="protein sequence ID" value="CDS83641.1"/>
    <property type="molecule type" value="Genomic_DNA"/>
</dbReference>
<evidence type="ECO:0000256" key="4">
    <source>
        <dbReference type="ARBA" id="ARBA00022989"/>
    </source>
</evidence>
<evidence type="ECO:0000313" key="10">
    <source>
        <dbReference type="EMBL" id="CDS83641.1"/>
    </source>
</evidence>
<keyword evidence="5 7" id="KW-0472">Membrane</keyword>
<name>A0A069A697_CLODI</name>
<feature type="transmembrane region" description="Helical" evidence="7">
    <location>
        <begin position="755"/>
        <end position="776"/>
    </location>
</feature>
<feature type="transmembrane region" description="Helical" evidence="7">
    <location>
        <begin position="286"/>
        <end position="307"/>
    </location>
</feature>
<evidence type="ECO:0000256" key="6">
    <source>
        <dbReference type="ARBA" id="ARBA00038076"/>
    </source>
</evidence>
<evidence type="ECO:0000256" key="2">
    <source>
        <dbReference type="ARBA" id="ARBA00022475"/>
    </source>
</evidence>
<dbReference type="InterPro" id="IPR050250">
    <property type="entry name" value="Macrolide_Exporter_MacB"/>
</dbReference>
<feature type="transmembrane region" description="Helical" evidence="7">
    <location>
        <begin position="458"/>
        <end position="477"/>
    </location>
</feature>
<dbReference type="PANTHER" id="PTHR30572">
    <property type="entry name" value="MEMBRANE COMPONENT OF TRANSPORTER-RELATED"/>
    <property type="match status" value="1"/>
</dbReference>
<dbReference type="EMBL" id="LK932467">
    <property type="protein sequence ID" value="CDS83533.1"/>
    <property type="molecule type" value="Genomic_DNA"/>
</dbReference>
<evidence type="ECO:0000256" key="3">
    <source>
        <dbReference type="ARBA" id="ARBA00022692"/>
    </source>
</evidence>
<comment type="similarity">
    <text evidence="6">Belongs to the ABC-4 integral membrane protein family.</text>
</comment>
<keyword evidence="3 7" id="KW-0812">Transmembrane</keyword>
<feature type="transmembrane region" description="Helical" evidence="7">
    <location>
        <begin position="377"/>
        <end position="403"/>
    </location>
</feature>
<accession>A0A069A697</accession>
<feature type="domain" description="ABC3 transporter permease C-terminal" evidence="8">
    <location>
        <begin position="759"/>
        <end position="873"/>
    </location>
</feature>
<keyword evidence="2" id="KW-1003">Cell membrane</keyword>
<keyword evidence="4 7" id="KW-1133">Transmembrane helix</keyword>
<feature type="transmembrane region" description="Helical" evidence="7">
    <location>
        <begin position="20"/>
        <end position="44"/>
    </location>
</feature>
<feature type="transmembrane region" description="Helical" evidence="7">
    <location>
        <begin position="809"/>
        <end position="831"/>
    </location>
</feature>
<comment type="subcellular location">
    <subcellularLocation>
        <location evidence="1">Cell membrane</location>
        <topology evidence="1">Multi-pass membrane protein</topology>
    </subcellularLocation>
</comment>
<sequence length="886" mass="100086">MNILQEYTLDFVRRNKRSSIAIMLAILLTTTMMSSLCGLLYTMWTDFIKLSIEKEGNWHGELFDYTYGSDLPLIENFSSVDDVMVKGQWYVGKINDEKRDYIIYRNATSEYWDSMPEKDTIIEGRRPNNANEIALSKQYFENNPSVKIGDKITLPIGDRILNGKPLEPIAPKSKGESFKKISEATLTIVGKVDVSTSSVIPAYTALGYLDKTSIKPNDSITVYLRFKNIRDTYKELPKLAKSLGWKTNEYGKYNLKYNSNYLLKMLVFSPEQKASMSSISKFSTPIMYLTIAIFTVAVFVMVIYNAFSLSANARLTQLGILSSVGASPKQIKRSVVFEGFLLTIIPLPIGLFLGWLLCNRLIVYVNSVNYHTDVPEVVFTYGIPAFLPAVLLTIVTVWISALIPARKVSKISPIEAIRQGDSVKIKKSHKYSLGKIFGIEGELASNALRARKKSYRTATISLTLSFLLLTCFLHIIANQEGAKAVYGSDNYKDQRDIEVYLENSEPVESAFIEKLDNTEGVKSSLYYQKMSASTWLTEKDASKELAKNGGFKNIASSKKYSPIERDGKFRIISNIIGLDDKSFTEYCRQISVDPKLFYDTKNPTSIVYNKEEDINRSTRRNKVYIDYLNLSIGDNIKLNEKVYDEDKGDYTYNMKVGAITSTLPKIVDTSSKYTLMQIVPMSMVQEISKNYDEVSRLRSNRLIGVFKVNNREDIPRVREKLESIYNKDYGSGDYSIEDVLESEKQKASGIKTMNLIVGFITGLLAMIGLSNVLATVSGNIRSRRQEFAMLRSVGLSPEGIKKMLILEGLFLGITPLLLSIPVQIGIVYAFLRINEIYFIEYLPFAPISTIIGFTILILFIVIASYMTGYKQLKNENIVESIKNETI</sequence>